<reference evidence="1 2" key="1">
    <citation type="journal article" date="2014" name="Nature">
        <title>An environmental bacterial taxon with a large and distinct metabolic repertoire.</title>
        <authorList>
            <person name="Wilson M.C."/>
            <person name="Mori T."/>
            <person name="Ruckert C."/>
            <person name="Uria A.R."/>
            <person name="Helf M.J."/>
            <person name="Takada K."/>
            <person name="Gernert C."/>
            <person name="Steffens U.A."/>
            <person name="Heycke N."/>
            <person name="Schmitt S."/>
            <person name="Rinke C."/>
            <person name="Helfrich E.J."/>
            <person name="Brachmann A.O."/>
            <person name="Gurgui C."/>
            <person name="Wakimoto T."/>
            <person name="Kracht M."/>
            <person name="Crusemann M."/>
            <person name="Hentschel U."/>
            <person name="Abe I."/>
            <person name="Matsunaga S."/>
            <person name="Kalinowski J."/>
            <person name="Takeyama H."/>
            <person name="Piel J."/>
        </authorList>
    </citation>
    <scope>NUCLEOTIDE SEQUENCE [LARGE SCALE GENOMIC DNA]</scope>
    <source>
        <strain evidence="2">TSY2</strain>
    </source>
</reference>
<keyword evidence="2" id="KW-1185">Reference proteome</keyword>
<name>W4M562_9BACT</name>
<protein>
    <recommendedName>
        <fullName evidence="3">Nitronate monooxygenase domain-containing protein</fullName>
    </recommendedName>
</protein>
<comment type="caution">
    <text evidence="1">The sequence shown here is derived from an EMBL/GenBank/DDBJ whole genome shotgun (WGS) entry which is preliminary data.</text>
</comment>
<evidence type="ECO:0000313" key="2">
    <source>
        <dbReference type="Proteomes" id="UP000019140"/>
    </source>
</evidence>
<dbReference type="Gene3D" id="3.20.20.70">
    <property type="entry name" value="Aldolase class I"/>
    <property type="match status" value="1"/>
</dbReference>
<evidence type="ECO:0000313" key="1">
    <source>
        <dbReference type="EMBL" id="ETX05303.1"/>
    </source>
</evidence>
<gene>
    <name evidence="1" type="ORF">ETSY2_23790</name>
</gene>
<evidence type="ECO:0008006" key="3">
    <source>
        <dbReference type="Google" id="ProtNLM"/>
    </source>
</evidence>
<dbReference type="EMBL" id="AZHX01000987">
    <property type="protein sequence ID" value="ETX05303.1"/>
    <property type="molecule type" value="Genomic_DNA"/>
</dbReference>
<dbReference type="HOGENOM" id="CLU_2932652_0_0_7"/>
<sequence length="60" mass="6158">MLQVGEAAARRARYEGKTEEGGVAAGQVSGLIKSVKPAGDMVQDIVAEAALGLEKGLCTR</sequence>
<dbReference type="AlphaFoldDB" id="W4M562"/>
<dbReference type="InterPro" id="IPR013785">
    <property type="entry name" value="Aldolase_TIM"/>
</dbReference>
<proteinExistence type="predicted"/>
<organism evidence="1 2">
    <name type="scientific">Candidatus Entotheonella gemina</name>
    <dbReference type="NCBI Taxonomy" id="1429439"/>
    <lineage>
        <taxon>Bacteria</taxon>
        <taxon>Pseudomonadati</taxon>
        <taxon>Nitrospinota/Tectimicrobiota group</taxon>
        <taxon>Candidatus Tectimicrobiota</taxon>
        <taxon>Candidatus Entotheonellia</taxon>
        <taxon>Candidatus Entotheonellales</taxon>
        <taxon>Candidatus Entotheonellaceae</taxon>
        <taxon>Candidatus Entotheonella</taxon>
    </lineage>
</organism>
<dbReference type="Proteomes" id="UP000019140">
    <property type="component" value="Unassembled WGS sequence"/>
</dbReference>
<accession>W4M562</accession>